<feature type="transmembrane region" description="Helical" evidence="1">
    <location>
        <begin position="132"/>
        <end position="149"/>
    </location>
</feature>
<gene>
    <name evidence="2" type="ORF">NTG6680_0967</name>
</gene>
<dbReference type="EMBL" id="OU912926">
    <property type="protein sequence ID" value="CAG9932220.1"/>
    <property type="molecule type" value="Genomic_DNA"/>
</dbReference>
<dbReference type="Proteomes" id="UP000839052">
    <property type="component" value="Chromosome"/>
</dbReference>
<keyword evidence="3" id="KW-1185">Reference proteome</keyword>
<evidence type="ECO:0000256" key="1">
    <source>
        <dbReference type="SAM" id="Phobius"/>
    </source>
</evidence>
<keyword evidence="1" id="KW-1133">Transmembrane helix</keyword>
<evidence type="ECO:0000313" key="3">
    <source>
        <dbReference type="Proteomes" id="UP000839052"/>
    </source>
</evidence>
<keyword evidence="1" id="KW-0812">Transmembrane</keyword>
<proteinExistence type="predicted"/>
<dbReference type="RefSeq" id="WP_239796190.1">
    <property type="nucleotide sequence ID" value="NZ_OU912926.1"/>
</dbReference>
<evidence type="ECO:0000313" key="2">
    <source>
        <dbReference type="EMBL" id="CAG9932220.1"/>
    </source>
</evidence>
<sequence>MTAITKLQISNEKMAWDVLENALKGGYDDKAISLSLDSWAEIHLHYDGGKYNSSVPTGVMQSFLDLQKAINRAAAALIYNEFNALRLTSEDRRQFELVVTVSGGSSNYNVDLAKIFNALIVKAADKMSGKELVILIIALVALCASTVAWKDYLAMLSDQSKVELSLNLSKEETKRSQILKDALKAEPKLGEMREDLRESQHQFLRSAVGAKSIEVQGINISGADAVDLAQTQPERSKDLHYKESFRILAVDTTNKELVKVKIRGVKKEFTAFFKDESFDEKQLTLLKNKLMSREPVHLVVNATMLRDKIKTAEILSVNEIEK</sequence>
<accession>A0ABN8AHK4</accession>
<organism evidence="2 3">
    <name type="scientific">Candidatus Nitrotoga arctica</name>
    <dbReference type="NCBI Taxonomy" id="453162"/>
    <lineage>
        <taxon>Bacteria</taxon>
        <taxon>Pseudomonadati</taxon>
        <taxon>Pseudomonadota</taxon>
        <taxon>Betaproteobacteria</taxon>
        <taxon>Nitrosomonadales</taxon>
        <taxon>Gallionellaceae</taxon>
        <taxon>Candidatus Nitrotoga</taxon>
    </lineage>
</organism>
<reference evidence="2 3" key="1">
    <citation type="submission" date="2021-10" db="EMBL/GenBank/DDBJ databases">
        <authorList>
            <person name="Koch H."/>
        </authorList>
    </citation>
    <scope>NUCLEOTIDE SEQUENCE [LARGE SCALE GENOMIC DNA]</scope>
    <source>
        <strain evidence="2">6680</strain>
    </source>
</reference>
<keyword evidence="1" id="KW-0472">Membrane</keyword>
<name>A0ABN8AHK4_9PROT</name>
<protein>
    <submittedName>
        <fullName evidence="2">Uncharacterized protein</fullName>
    </submittedName>
</protein>